<dbReference type="HOGENOM" id="CLU_022099_0_0_1"/>
<name>E3NDJ6_CAERE</name>
<dbReference type="AlphaFoldDB" id="E3NDJ6"/>
<dbReference type="PANTHER" id="PTHR12904:SF28">
    <property type="entry name" value="ATP SYNTHASE SUBUNIT ALPHA-RELATED"/>
    <property type="match status" value="1"/>
</dbReference>
<dbReference type="InterPro" id="IPR051341">
    <property type="entry name" value="Zyg-11_UBL_adapter"/>
</dbReference>
<gene>
    <name evidence="1" type="ORF">CRE_19475</name>
</gene>
<protein>
    <submittedName>
        <fullName evidence="1">Uncharacterized protein</fullName>
    </submittedName>
</protein>
<dbReference type="PANTHER" id="PTHR12904">
    <property type="match status" value="1"/>
</dbReference>
<dbReference type="Proteomes" id="UP000008281">
    <property type="component" value="Unassembled WGS sequence"/>
</dbReference>
<dbReference type="KEGG" id="crq:GCK72_015247"/>
<dbReference type="STRING" id="31234.E3NDJ6"/>
<dbReference type="FunCoup" id="E3NDJ6">
    <property type="interactions" value="4"/>
</dbReference>
<dbReference type="RefSeq" id="XP_003093540.2">
    <property type="nucleotide sequence ID" value="XM_003093492.2"/>
</dbReference>
<dbReference type="eggNOG" id="KOG3665">
    <property type="taxonomic scope" value="Eukaryota"/>
</dbReference>
<dbReference type="OrthoDB" id="5838776at2759"/>
<organism evidence="2">
    <name type="scientific">Caenorhabditis remanei</name>
    <name type="common">Caenorhabditis vulgaris</name>
    <dbReference type="NCBI Taxonomy" id="31234"/>
    <lineage>
        <taxon>Eukaryota</taxon>
        <taxon>Metazoa</taxon>
        <taxon>Ecdysozoa</taxon>
        <taxon>Nematoda</taxon>
        <taxon>Chromadorea</taxon>
        <taxon>Rhabditida</taxon>
        <taxon>Rhabditina</taxon>
        <taxon>Rhabditomorpha</taxon>
        <taxon>Rhabditoidea</taxon>
        <taxon>Rhabditidae</taxon>
        <taxon>Peloderinae</taxon>
        <taxon>Caenorhabditis</taxon>
    </lineage>
</organism>
<dbReference type="InterPro" id="IPR032675">
    <property type="entry name" value="LRR_dom_sf"/>
</dbReference>
<dbReference type="SUPFAM" id="SSF52047">
    <property type="entry name" value="RNI-like"/>
    <property type="match status" value="1"/>
</dbReference>
<keyword evidence="2" id="KW-1185">Reference proteome</keyword>
<reference evidence="1" key="1">
    <citation type="submission" date="2007-07" db="EMBL/GenBank/DDBJ databases">
        <title>PCAP assembly of the Caenorhabditis remanei genome.</title>
        <authorList>
            <consortium name="The Caenorhabditis remanei Sequencing Consortium"/>
            <person name="Wilson R.K."/>
        </authorList>
    </citation>
    <scope>NUCLEOTIDE SEQUENCE [LARGE SCALE GENOMIC DNA]</scope>
    <source>
        <strain evidence="1">PB4641</strain>
    </source>
</reference>
<dbReference type="GO" id="GO:0031462">
    <property type="term" value="C:Cul2-RING ubiquitin ligase complex"/>
    <property type="evidence" value="ECO:0007669"/>
    <property type="project" value="TreeGrafter"/>
</dbReference>
<proteinExistence type="predicted"/>
<dbReference type="OMA" id="MNWARTI"/>
<accession>E3NDJ6</accession>
<dbReference type="EMBL" id="DS268610">
    <property type="protein sequence ID" value="EFO94033.1"/>
    <property type="molecule type" value="Genomic_DNA"/>
</dbReference>
<evidence type="ECO:0000313" key="1">
    <source>
        <dbReference type="EMBL" id="EFO94033.1"/>
    </source>
</evidence>
<evidence type="ECO:0000313" key="2">
    <source>
        <dbReference type="Proteomes" id="UP000008281"/>
    </source>
</evidence>
<dbReference type="InParanoid" id="E3NDJ6"/>
<sequence>MEIARLSELSLQSVVDYICNGTYDNVDYKLSPDLSNQIYHSVINKSKEAPNKNINKQIKNKLQLTKINHMYHKLNRNTMQMFRSHILEHLMIGFLDFDDFGKKYKDENDLVDVVSVLEDSTTYYCRKNLKLLTIRVQLNYQSGWAEVVGEMLPNLETLNITGIKLTGKEFPNLCKSFPKLKTLDISFCAVTNLKGISNLKNLEVLIIRGLNLATPEDMDDLFGCKKLRMLDFAKSNRNEGASVMWNYMKCGKVLEELEFLDCNGTDIDKSMVEVLMSTHKKLKTIVTLDSILDFSTIPGIELLNSSTPQLMIKSLHYYIAVNRNPFISWMLSLFRKTCLVQWTEDGDQQVLRDFVRVICSAMKNFCWDPCVFYEGVKCLLEITKEENIKGLGPMEISMLIDQLIESGTKSKTLTYDIEKLNAAYSCSWNLFHQLQILNSPLLKIKKLCWYTVDFLASKFAPIIPTKQLNILWNMLARFDTEDAKKLCQRTDLLDSLLDFLYLCNTQSQVFMEEHRESINIVLEVIYSMTKVNDETAHHFINKKVQKIHAIPLMIQLSDIKWNRWPEQIKVFEILVNLTRVEKFMKRWGRYLRMNSKFLRNQLKGYYNYLNTSIGTYLATVKAYCSMTILSSLMCHPNQNKKKYYKWKIENTEMVKSCQKIQTSHISMDLEFYLSCSILHDTLKKSKYDGPVMWALLTMKAMLERDIDLVEIFKDSGLLSAVQRVRSEEKGVMKLKLEVLRLLY</sequence>
<dbReference type="Gene3D" id="3.80.10.10">
    <property type="entry name" value="Ribonuclease Inhibitor"/>
    <property type="match status" value="1"/>
</dbReference>